<dbReference type="RefSeq" id="XP_013233603.1">
    <property type="nucleotide sequence ID" value="XM_013378149.1"/>
</dbReference>
<dbReference type="OrthoDB" id="347186at2759"/>
<sequence>MAEKKSLRHEIEKQANEIVVLAADLRSANQRDSQKAEQLRLAIEEARRFEYEAQRRLEEVARLESENVKITKELESDSKKHLEDLTDSLAEKQKLKMELDAATDHSQRLSIELQLMKETEWRQAEALRRAREESSALSSRVQELLRQAESIKASLSQHMLEATLDALRKELKHKDSTEKEILHRVRLELQETQQQHEAAVSKKRQLRTQLMEATRTLHLTRVRNEELCSRLEEAKVGVHLALDKFRRSWAKKRFSGDLKKK</sequence>
<organism evidence="2 3">
    <name type="scientific">Eimeria tenella</name>
    <name type="common">Coccidian parasite</name>
    <dbReference type="NCBI Taxonomy" id="5802"/>
    <lineage>
        <taxon>Eukaryota</taxon>
        <taxon>Sar</taxon>
        <taxon>Alveolata</taxon>
        <taxon>Apicomplexa</taxon>
        <taxon>Conoidasida</taxon>
        <taxon>Coccidia</taxon>
        <taxon>Eucoccidiorida</taxon>
        <taxon>Eimeriorina</taxon>
        <taxon>Eimeriidae</taxon>
        <taxon>Eimeria</taxon>
    </lineage>
</organism>
<reference evidence="2" key="2">
    <citation type="submission" date="2013-10" db="EMBL/GenBank/DDBJ databases">
        <authorList>
            <person name="Aslett M."/>
        </authorList>
    </citation>
    <scope>NUCLEOTIDE SEQUENCE [LARGE SCALE GENOMIC DNA]</scope>
    <source>
        <strain evidence="2">Houghton</strain>
    </source>
</reference>
<name>U6L0X9_EIMTE</name>
<dbReference type="GeneID" id="25255423"/>
<protein>
    <submittedName>
        <fullName evidence="2">Uncharacterized protein</fullName>
    </submittedName>
</protein>
<dbReference type="VEuPathDB" id="ToxoDB:ETH_00031770"/>
<dbReference type="Proteomes" id="UP000030747">
    <property type="component" value="Unassembled WGS sequence"/>
</dbReference>
<gene>
    <name evidence="2" type="ORF">ETH_00031770</name>
</gene>
<keyword evidence="3" id="KW-1185">Reference proteome</keyword>
<dbReference type="EMBL" id="HG675741">
    <property type="protein sequence ID" value="CDJ42853.1"/>
    <property type="molecule type" value="Genomic_DNA"/>
</dbReference>
<evidence type="ECO:0000313" key="3">
    <source>
        <dbReference type="Proteomes" id="UP000030747"/>
    </source>
</evidence>
<dbReference type="VEuPathDB" id="ToxoDB:ETH2_1108200"/>
<accession>U6L0X9</accession>
<keyword evidence="1" id="KW-0175">Coiled coil</keyword>
<evidence type="ECO:0000313" key="2">
    <source>
        <dbReference type="EMBL" id="CDJ42853.1"/>
    </source>
</evidence>
<feature type="coiled-coil region" evidence="1">
    <location>
        <begin position="11"/>
        <end position="209"/>
    </location>
</feature>
<reference evidence="2" key="1">
    <citation type="submission" date="2013-10" db="EMBL/GenBank/DDBJ databases">
        <title>Genomic analysis of the causative agents of coccidiosis in chickens.</title>
        <authorList>
            <person name="Reid A.J."/>
            <person name="Blake D."/>
            <person name="Billington K."/>
            <person name="Browne H."/>
            <person name="Dunn M."/>
            <person name="Hung S."/>
            <person name="Kawahara F."/>
            <person name="Miranda-Saavedra D."/>
            <person name="Mourier T."/>
            <person name="Nagra H."/>
            <person name="Otto T.D."/>
            <person name="Rawlings N."/>
            <person name="Sanchez A."/>
            <person name="Sanders M."/>
            <person name="Subramaniam C."/>
            <person name="Tay Y."/>
            <person name="Dear P."/>
            <person name="Doerig C."/>
            <person name="Gruber A."/>
            <person name="Parkinson J."/>
            <person name="Shirley M."/>
            <person name="Wan K.L."/>
            <person name="Berriman M."/>
            <person name="Tomley F."/>
            <person name="Pain A."/>
        </authorList>
    </citation>
    <scope>NUCLEOTIDE SEQUENCE [LARGE SCALE GENOMIC DNA]</scope>
    <source>
        <strain evidence="2">Houghton</strain>
    </source>
</reference>
<dbReference type="AlphaFoldDB" id="U6L0X9"/>
<evidence type="ECO:0000256" key="1">
    <source>
        <dbReference type="SAM" id="Coils"/>
    </source>
</evidence>
<proteinExistence type="predicted"/>